<gene>
    <name evidence="1" type="ORF">SAMN06295879_1021</name>
</gene>
<dbReference type="Proteomes" id="UP000189735">
    <property type="component" value="Unassembled WGS sequence"/>
</dbReference>
<evidence type="ECO:0000313" key="2">
    <source>
        <dbReference type="Proteomes" id="UP000189735"/>
    </source>
</evidence>
<reference evidence="2" key="1">
    <citation type="submission" date="2017-02" db="EMBL/GenBank/DDBJ databases">
        <authorList>
            <person name="Varghese N."/>
            <person name="Submissions S."/>
        </authorList>
    </citation>
    <scope>NUCLEOTIDE SEQUENCE [LARGE SCALE GENOMIC DNA]</scope>
    <source>
        <strain evidence="2">VKM Ac-2052</strain>
    </source>
</reference>
<dbReference type="AlphaFoldDB" id="A0A1T4XD27"/>
<protein>
    <submittedName>
        <fullName evidence="1">Uncharacterized protein</fullName>
    </submittedName>
</protein>
<dbReference type="EMBL" id="FUYG01000002">
    <property type="protein sequence ID" value="SKA87038.1"/>
    <property type="molecule type" value="Genomic_DNA"/>
</dbReference>
<name>A0A1T4XD27_9MICO</name>
<organism evidence="1 2">
    <name type="scientific">Agreia bicolorata</name>
    <dbReference type="NCBI Taxonomy" id="110935"/>
    <lineage>
        <taxon>Bacteria</taxon>
        <taxon>Bacillati</taxon>
        <taxon>Actinomycetota</taxon>
        <taxon>Actinomycetes</taxon>
        <taxon>Micrococcales</taxon>
        <taxon>Microbacteriaceae</taxon>
        <taxon>Agreia</taxon>
    </lineage>
</organism>
<evidence type="ECO:0000313" key="1">
    <source>
        <dbReference type="EMBL" id="SKA87038.1"/>
    </source>
</evidence>
<proteinExistence type="predicted"/>
<sequence>MTNDENQTPESFEYVELDDGTMFLVDRDQYRAEVASLFGKLITLGPDQKDAAAHELGMLRVNSGSARYCQLVAMEVARLFSAYVLMDAPTFNIKASLNAFERFTFVYRTIAPPVSQEP</sequence>
<accession>A0A1T4XD27</accession>
<dbReference type="RefSeq" id="WP_078713574.1">
    <property type="nucleotide sequence ID" value="NZ_FUYG01000002.1"/>
</dbReference>